<evidence type="ECO:0000313" key="1">
    <source>
        <dbReference type="EMBL" id="MCH80818.1"/>
    </source>
</evidence>
<reference evidence="1 2" key="1">
    <citation type="journal article" date="2018" name="Front. Plant Sci.">
        <title>Red Clover (Trifolium pratense) and Zigzag Clover (T. medium) - A Picture of Genomic Similarities and Differences.</title>
        <authorList>
            <person name="Dluhosova J."/>
            <person name="Istvanek J."/>
            <person name="Nedelnik J."/>
            <person name="Repkova J."/>
        </authorList>
    </citation>
    <scope>NUCLEOTIDE SEQUENCE [LARGE SCALE GENOMIC DNA]</scope>
    <source>
        <strain evidence="2">cv. 10/8</strain>
        <tissue evidence="1">Leaf</tissue>
    </source>
</reference>
<dbReference type="AlphaFoldDB" id="A0A392M1F6"/>
<comment type="caution">
    <text evidence="1">The sequence shown here is derived from an EMBL/GenBank/DDBJ whole genome shotgun (WGS) entry which is preliminary data.</text>
</comment>
<dbReference type="EMBL" id="LXQA010001526">
    <property type="protein sequence ID" value="MCH80818.1"/>
    <property type="molecule type" value="Genomic_DNA"/>
</dbReference>
<dbReference type="Proteomes" id="UP000265520">
    <property type="component" value="Unassembled WGS sequence"/>
</dbReference>
<feature type="non-terminal residue" evidence="1">
    <location>
        <position position="1"/>
    </location>
</feature>
<gene>
    <name evidence="1" type="ORF">A2U01_0001592</name>
</gene>
<accession>A0A392M1F6</accession>
<keyword evidence="2" id="KW-1185">Reference proteome</keyword>
<name>A0A392M1F6_9FABA</name>
<organism evidence="1 2">
    <name type="scientific">Trifolium medium</name>
    <dbReference type="NCBI Taxonomy" id="97028"/>
    <lineage>
        <taxon>Eukaryota</taxon>
        <taxon>Viridiplantae</taxon>
        <taxon>Streptophyta</taxon>
        <taxon>Embryophyta</taxon>
        <taxon>Tracheophyta</taxon>
        <taxon>Spermatophyta</taxon>
        <taxon>Magnoliopsida</taxon>
        <taxon>eudicotyledons</taxon>
        <taxon>Gunneridae</taxon>
        <taxon>Pentapetalae</taxon>
        <taxon>rosids</taxon>
        <taxon>fabids</taxon>
        <taxon>Fabales</taxon>
        <taxon>Fabaceae</taxon>
        <taxon>Papilionoideae</taxon>
        <taxon>50 kb inversion clade</taxon>
        <taxon>NPAAA clade</taxon>
        <taxon>Hologalegina</taxon>
        <taxon>IRL clade</taxon>
        <taxon>Trifolieae</taxon>
        <taxon>Trifolium</taxon>
    </lineage>
</organism>
<sequence length="96" mass="10322">DAAENDEFDENSGMLEFHYVNAINALNCSVITIDYSVLDSKLFFLFSLRSRVKHVNRGASACPTGPVSIALDDSACAACSSLSSTVFSFVDSCVDE</sequence>
<protein>
    <submittedName>
        <fullName evidence="1">Uncharacterized protein</fullName>
    </submittedName>
</protein>
<proteinExistence type="predicted"/>
<evidence type="ECO:0000313" key="2">
    <source>
        <dbReference type="Proteomes" id="UP000265520"/>
    </source>
</evidence>